<keyword evidence="1" id="KW-0812">Transmembrane</keyword>
<gene>
    <name evidence="2" type="ORF">P154DRAFT_619221</name>
</gene>
<sequence>MTPIQVSWQSAFWSLPPLAINTMMQPSGRVCAFHPSLRTYLRSSPIVCAVDAVFILVRFSIYMLLDKLHSPALAAKRVLAVRNQPSGESKGVEGMKGRRDRGLQELEQKSFFRILWFVAGVLTQTVKLMACKGLPWTLTWGCSYLGSFLVVEVMRALDRSSDEKAVKIPEESQLEYWLGHIERALGGAAVLLQLAVLATVDLAGIPPDRNISKRWKFRTLRLFAHFVPVFIYLPFILSHSDDPARSNTRRMKSLVLSMLLVNIVLITLHSLNYRFSHMYVLWSLGISMASWLLFFNSETRKHVLMCEEENMRIGSKNVFVFDFFSRILCFSLFWYVWYYDSSGTSRPDWTNNLG</sequence>
<feature type="transmembrane region" description="Helical" evidence="1">
    <location>
        <begin position="253"/>
        <end position="273"/>
    </location>
</feature>
<dbReference type="AlphaFoldDB" id="A0A6A5WJB9"/>
<proteinExistence type="predicted"/>
<organism evidence="2 3">
    <name type="scientific">Amniculicola lignicola CBS 123094</name>
    <dbReference type="NCBI Taxonomy" id="1392246"/>
    <lineage>
        <taxon>Eukaryota</taxon>
        <taxon>Fungi</taxon>
        <taxon>Dikarya</taxon>
        <taxon>Ascomycota</taxon>
        <taxon>Pezizomycotina</taxon>
        <taxon>Dothideomycetes</taxon>
        <taxon>Pleosporomycetidae</taxon>
        <taxon>Pleosporales</taxon>
        <taxon>Amniculicolaceae</taxon>
        <taxon>Amniculicola</taxon>
    </lineage>
</organism>
<feature type="transmembrane region" description="Helical" evidence="1">
    <location>
        <begin position="184"/>
        <end position="202"/>
    </location>
</feature>
<evidence type="ECO:0000313" key="3">
    <source>
        <dbReference type="Proteomes" id="UP000799779"/>
    </source>
</evidence>
<feature type="transmembrane region" description="Helical" evidence="1">
    <location>
        <begin position="222"/>
        <end position="241"/>
    </location>
</feature>
<name>A0A6A5WJB9_9PLEO</name>
<reference evidence="2" key="1">
    <citation type="journal article" date="2020" name="Stud. Mycol.">
        <title>101 Dothideomycetes genomes: a test case for predicting lifestyles and emergence of pathogens.</title>
        <authorList>
            <person name="Haridas S."/>
            <person name="Albert R."/>
            <person name="Binder M."/>
            <person name="Bloem J."/>
            <person name="Labutti K."/>
            <person name="Salamov A."/>
            <person name="Andreopoulos B."/>
            <person name="Baker S."/>
            <person name="Barry K."/>
            <person name="Bills G."/>
            <person name="Bluhm B."/>
            <person name="Cannon C."/>
            <person name="Castanera R."/>
            <person name="Culley D."/>
            <person name="Daum C."/>
            <person name="Ezra D."/>
            <person name="Gonzalez J."/>
            <person name="Henrissat B."/>
            <person name="Kuo A."/>
            <person name="Liang C."/>
            <person name="Lipzen A."/>
            <person name="Lutzoni F."/>
            <person name="Magnuson J."/>
            <person name="Mondo S."/>
            <person name="Nolan M."/>
            <person name="Ohm R."/>
            <person name="Pangilinan J."/>
            <person name="Park H.-J."/>
            <person name="Ramirez L."/>
            <person name="Alfaro M."/>
            <person name="Sun H."/>
            <person name="Tritt A."/>
            <person name="Yoshinaga Y."/>
            <person name="Zwiers L.-H."/>
            <person name="Turgeon B."/>
            <person name="Goodwin S."/>
            <person name="Spatafora J."/>
            <person name="Crous P."/>
            <person name="Grigoriev I."/>
        </authorList>
    </citation>
    <scope>NUCLEOTIDE SEQUENCE</scope>
    <source>
        <strain evidence="2">CBS 123094</strain>
    </source>
</reference>
<keyword evidence="3" id="KW-1185">Reference proteome</keyword>
<feature type="transmembrane region" description="Helical" evidence="1">
    <location>
        <begin position="279"/>
        <end position="297"/>
    </location>
</feature>
<dbReference type="OrthoDB" id="3789878at2759"/>
<protein>
    <submittedName>
        <fullName evidence="2">Uncharacterized protein</fullName>
    </submittedName>
</protein>
<dbReference type="Proteomes" id="UP000799779">
    <property type="component" value="Unassembled WGS sequence"/>
</dbReference>
<keyword evidence="1" id="KW-1133">Transmembrane helix</keyword>
<evidence type="ECO:0000256" key="1">
    <source>
        <dbReference type="SAM" id="Phobius"/>
    </source>
</evidence>
<dbReference type="EMBL" id="ML977582">
    <property type="protein sequence ID" value="KAF2001537.1"/>
    <property type="molecule type" value="Genomic_DNA"/>
</dbReference>
<evidence type="ECO:0000313" key="2">
    <source>
        <dbReference type="EMBL" id="KAF2001537.1"/>
    </source>
</evidence>
<feature type="transmembrane region" description="Helical" evidence="1">
    <location>
        <begin position="318"/>
        <end position="337"/>
    </location>
</feature>
<keyword evidence="1" id="KW-0472">Membrane</keyword>
<accession>A0A6A5WJB9</accession>